<dbReference type="Gene3D" id="3.90.79.10">
    <property type="entry name" value="Nucleoside Triphosphate Pyrophosphohydrolase"/>
    <property type="match status" value="1"/>
</dbReference>
<dbReference type="STRING" id="1447883.A0A2B7YAR7"/>
<evidence type="ECO:0000256" key="1">
    <source>
        <dbReference type="ARBA" id="ARBA00001936"/>
    </source>
</evidence>
<evidence type="ECO:0000256" key="2">
    <source>
        <dbReference type="ARBA" id="ARBA00001946"/>
    </source>
</evidence>
<evidence type="ECO:0000256" key="5">
    <source>
        <dbReference type="ARBA" id="ARBA00022842"/>
    </source>
</evidence>
<dbReference type="PANTHER" id="PTHR12992">
    <property type="entry name" value="NUDIX HYDROLASE"/>
    <property type="match status" value="1"/>
</dbReference>
<dbReference type="OrthoDB" id="206213at2759"/>
<gene>
    <name evidence="9" type="ORF">AJ80_04538</name>
</gene>
<evidence type="ECO:0000313" key="9">
    <source>
        <dbReference type="EMBL" id="PGH18151.1"/>
    </source>
</evidence>
<organism evidence="9 10">
    <name type="scientific">Polytolypa hystricis (strain UAMH7299)</name>
    <dbReference type="NCBI Taxonomy" id="1447883"/>
    <lineage>
        <taxon>Eukaryota</taxon>
        <taxon>Fungi</taxon>
        <taxon>Dikarya</taxon>
        <taxon>Ascomycota</taxon>
        <taxon>Pezizomycotina</taxon>
        <taxon>Eurotiomycetes</taxon>
        <taxon>Eurotiomycetidae</taxon>
        <taxon>Onygenales</taxon>
        <taxon>Onygenales incertae sedis</taxon>
        <taxon>Polytolypa</taxon>
    </lineage>
</organism>
<comment type="caution">
    <text evidence="9">The sequence shown here is derived from an EMBL/GenBank/DDBJ whole genome shotgun (WGS) entry which is preliminary data.</text>
</comment>
<feature type="domain" description="Nudix hydrolase" evidence="8">
    <location>
        <begin position="13"/>
        <end position="45"/>
    </location>
</feature>
<comment type="cofactor">
    <cofactor evidence="1">
        <name>Mn(2+)</name>
        <dbReference type="ChEBI" id="CHEBI:29035"/>
    </cofactor>
</comment>
<evidence type="ECO:0000313" key="10">
    <source>
        <dbReference type="Proteomes" id="UP000224634"/>
    </source>
</evidence>
<protein>
    <recommendedName>
        <fullName evidence="8">Nudix hydrolase domain-containing protein</fullName>
    </recommendedName>
</protein>
<dbReference type="SUPFAM" id="SSF55811">
    <property type="entry name" value="Nudix"/>
    <property type="match status" value="1"/>
</dbReference>
<sequence>MILCCFFDPFADPGQAALPGGKADSAEETPFQTARREAFEEIGLANINQPLPSPFWVEHLCELPANLARTELVVRPCVALLHSYDEKTGLDADPEEALMSQLDAKEVAAVFSGPFHNFLVAKDEPRGEDDHDLPGIPTDWYNGSWTNWNATWWRMHHFFVPITNQKVTKPKQRDNDQATATTMAEDEESPLHSLERYRVFGMTARILVDAARVAYDQEPEFEHDRHFGDEDMIDRLKKLGRFSEVRKPTDELTKQMFEKAMKL</sequence>
<dbReference type="GO" id="GO:0015938">
    <property type="term" value="P:coenzyme A catabolic process"/>
    <property type="evidence" value="ECO:0007669"/>
    <property type="project" value="TreeGrafter"/>
</dbReference>
<keyword evidence="10" id="KW-1185">Reference proteome</keyword>
<dbReference type="InterPro" id="IPR045121">
    <property type="entry name" value="CoAse"/>
</dbReference>
<dbReference type="InterPro" id="IPR015797">
    <property type="entry name" value="NUDIX_hydrolase-like_dom_sf"/>
</dbReference>
<comment type="cofactor">
    <cofactor evidence="2">
        <name>Mg(2+)</name>
        <dbReference type="ChEBI" id="CHEBI:18420"/>
    </cofactor>
</comment>
<keyword evidence="6" id="KW-0464">Manganese</keyword>
<dbReference type="Pfam" id="PF00293">
    <property type="entry name" value="NUDIX"/>
    <property type="match status" value="1"/>
</dbReference>
<evidence type="ECO:0000256" key="6">
    <source>
        <dbReference type="ARBA" id="ARBA00023211"/>
    </source>
</evidence>
<evidence type="ECO:0000256" key="4">
    <source>
        <dbReference type="ARBA" id="ARBA00022801"/>
    </source>
</evidence>
<keyword evidence="5" id="KW-0460">Magnesium</keyword>
<accession>A0A2B7YAR7</accession>
<evidence type="ECO:0000256" key="7">
    <source>
        <dbReference type="SAM" id="MobiDB-lite"/>
    </source>
</evidence>
<name>A0A2B7YAR7_POLH7</name>
<evidence type="ECO:0000256" key="3">
    <source>
        <dbReference type="ARBA" id="ARBA00022723"/>
    </source>
</evidence>
<keyword evidence="3" id="KW-0479">Metal-binding</keyword>
<dbReference type="GO" id="GO:0010945">
    <property type="term" value="F:coenzyme A diphosphatase activity"/>
    <property type="evidence" value="ECO:0007669"/>
    <property type="project" value="InterPro"/>
</dbReference>
<proteinExistence type="predicted"/>
<reference evidence="9 10" key="1">
    <citation type="submission" date="2017-10" db="EMBL/GenBank/DDBJ databases">
        <title>Comparative genomics in systemic dimorphic fungi from Ajellomycetaceae.</title>
        <authorList>
            <person name="Munoz J.F."/>
            <person name="Mcewen J.G."/>
            <person name="Clay O.K."/>
            <person name="Cuomo C.A."/>
        </authorList>
    </citation>
    <scope>NUCLEOTIDE SEQUENCE [LARGE SCALE GENOMIC DNA]</scope>
    <source>
        <strain evidence="9 10">UAMH7299</strain>
    </source>
</reference>
<dbReference type="PANTHER" id="PTHR12992:SF24">
    <property type="entry name" value="PEROXISOMAL COENZYME A DIPHOSPHATASE NUDT7"/>
    <property type="match status" value="1"/>
</dbReference>
<dbReference type="Proteomes" id="UP000224634">
    <property type="component" value="Unassembled WGS sequence"/>
</dbReference>
<dbReference type="AlphaFoldDB" id="A0A2B7YAR7"/>
<feature type="region of interest" description="Disordered" evidence="7">
    <location>
        <begin position="168"/>
        <end position="189"/>
    </location>
</feature>
<dbReference type="InterPro" id="IPR000086">
    <property type="entry name" value="NUDIX_hydrolase_dom"/>
</dbReference>
<evidence type="ECO:0000259" key="8">
    <source>
        <dbReference type="Pfam" id="PF00293"/>
    </source>
</evidence>
<dbReference type="EMBL" id="PDNA01000059">
    <property type="protein sequence ID" value="PGH18151.1"/>
    <property type="molecule type" value="Genomic_DNA"/>
</dbReference>
<keyword evidence="4" id="KW-0378">Hydrolase</keyword>
<dbReference type="GO" id="GO:0046872">
    <property type="term" value="F:metal ion binding"/>
    <property type="evidence" value="ECO:0007669"/>
    <property type="project" value="UniProtKB-KW"/>
</dbReference>